<comment type="function">
    <text evidence="1 6">Peptide chain release factor 2 directs the termination of translation in response to the peptide chain termination codons UGA and UAA.</text>
</comment>
<dbReference type="SMART" id="SM00937">
    <property type="entry name" value="PCRF"/>
    <property type="match status" value="1"/>
</dbReference>
<dbReference type="Proteomes" id="UP000824087">
    <property type="component" value="Unassembled WGS sequence"/>
</dbReference>
<dbReference type="SUPFAM" id="SSF75620">
    <property type="entry name" value="Release factor"/>
    <property type="match status" value="1"/>
</dbReference>
<dbReference type="Pfam" id="PF03462">
    <property type="entry name" value="PCRF"/>
    <property type="match status" value="1"/>
</dbReference>
<dbReference type="HAMAP" id="MF_00094">
    <property type="entry name" value="Rel_fac_2"/>
    <property type="match status" value="1"/>
</dbReference>
<dbReference type="PANTHER" id="PTHR43116">
    <property type="entry name" value="PEPTIDE CHAIN RELEASE FACTOR 2"/>
    <property type="match status" value="1"/>
</dbReference>
<comment type="similarity">
    <text evidence="2 6">Belongs to the prokaryotic/mitochondrial release factor family.</text>
</comment>
<protein>
    <recommendedName>
        <fullName evidence="3 6">Peptide chain release factor 2</fullName>
        <shortName evidence="6">RF-2</shortName>
    </recommendedName>
</protein>
<evidence type="ECO:0000256" key="4">
    <source>
        <dbReference type="ARBA" id="ARBA00022481"/>
    </source>
</evidence>
<comment type="subcellular location">
    <subcellularLocation>
        <location evidence="6">Cytoplasm</location>
    </subcellularLocation>
</comment>
<dbReference type="FunFam" id="3.30.160.20:FF:000010">
    <property type="entry name" value="Peptide chain release factor 2"/>
    <property type="match status" value="1"/>
</dbReference>
<sequence length="367" mass="41993">MELYELNNAYTDGSNRILDYGGLFEPDQCENRIRELDALIATPNFWDDAKKSATVVHERNQLKQKLDRVSSLKKKIEDNVQLLDTLKEHPDLEIQDLLTSEMQEIEEELSDLELLLLLNGEFDSNGALLEIHPGAGGTEACDWANMLYRMYLRWCEQHHYQVEVLEEQPGEEAGMKSVTLMVKGEYAYGYLKCEKGVHRLVRISPFDSGARRHTSFASVDVTPLFDHQAIELDIKDSDLKIDVYRSSGAGGQHVNTTDSAVRITHLPTKIVVTCQNERSQIQNREKAMEILRNKLYQLEVEKRDEHLRKLKGDIVDINFGSQIRSYVMHPYSLVKDHRTNAETSNVEKVLDGDIDLFINAMLKKGSL</sequence>
<dbReference type="InterPro" id="IPR045853">
    <property type="entry name" value="Pep_chain_release_fac_I_sf"/>
</dbReference>
<keyword evidence="7" id="KW-0175">Coiled coil</keyword>
<dbReference type="NCBIfam" id="TIGR00020">
    <property type="entry name" value="prfB"/>
    <property type="match status" value="1"/>
</dbReference>
<dbReference type="PROSITE" id="PS00745">
    <property type="entry name" value="RF_PROK_I"/>
    <property type="match status" value="1"/>
</dbReference>
<dbReference type="EMBL" id="DVML01000032">
    <property type="protein sequence ID" value="HIU23002.1"/>
    <property type="molecule type" value="Genomic_DNA"/>
</dbReference>
<dbReference type="GO" id="GO:0016149">
    <property type="term" value="F:translation release factor activity, codon specific"/>
    <property type="evidence" value="ECO:0007669"/>
    <property type="project" value="UniProtKB-UniRule"/>
</dbReference>
<dbReference type="GO" id="GO:0005737">
    <property type="term" value="C:cytoplasm"/>
    <property type="evidence" value="ECO:0007669"/>
    <property type="project" value="UniProtKB-SubCell"/>
</dbReference>
<comment type="caution">
    <text evidence="9">The sequence shown here is derived from an EMBL/GenBank/DDBJ whole genome shotgun (WGS) entry which is preliminary data.</text>
</comment>
<evidence type="ECO:0000256" key="2">
    <source>
        <dbReference type="ARBA" id="ARBA00010835"/>
    </source>
</evidence>
<name>A0A9D1L4F3_9BACT</name>
<dbReference type="Gene3D" id="1.20.58.410">
    <property type="entry name" value="Release factor"/>
    <property type="match status" value="1"/>
</dbReference>
<evidence type="ECO:0000313" key="10">
    <source>
        <dbReference type="Proteomes" id="UP000824087"/>
    </source>
</evidence>
<evidence type="ECO:0000256" key="5">
    <source>
        <dbReference type="ARBA" id="ARBA00022917"/>
    </source>
</evidence>
<proteinExistence type="inferred from homology"/>
<organism evidence="9 10">
    <name type="scientific">Candidatus Fimihabitans intestinipullorum</name>
    <dbReference type="NCBI Taxonomy" id="2840820"/>
    <lineage>
        <taxon>Bacteria</taxon>
        <taxon>Bacillati</taxon>
        <taxon>Mycoplasmatota</taxon>
        <taxon>Mycoplasmatota incertae sedis</taxon>
        <taxon>Candidatus Fimihabitans</taxon>
    </lineage>
</organism>
<dbReference type="PANTHER" id="PTHR43116:SF3">
    <property type="entry name" value="CLASS I PEPTIDE CHAIN RELEASE FACTOR"/>
    <property type="match status" value="1"/>
</dbReference>
<evidence type="ECO:0000256" key="3">
    <source>
        <dbReference type="ARBA" id="ARBA00019192"/>
    </source>
</evidence>
<gene>
    <name evidence="6 9" type="primary">prfB</name>
    <name evidence="9" type="ORF">IAD49_05415</name>
</gene>
<dbReference type="InterPro" id="IPR000352">
    <property type="entry name" value="Pep_chain_release_fac_I"/>
</dbReference>
<feature type="modified residue" description="N5-methylglutamine" evidence="6">
    <location>
        <position position="252"/>
    </location>
</feature>
<evidence type="ECO:0000259" key="8">
    <source>
        <dbReference type="PROSITE" id="PS00745"/>
    </source>
</evidence>
<dbReference type="InterPro" id="IPR004374">
    <property type="entry name" value="PrfB"/>
</dbReference>
<comment type="PTM">
    <text evidence="6">Methylated by PrmC. Methylation increases the termination efficiency of RF2.</text>
</comment>
<reference evidence="9" key="2">
    <citation type="journal article" date="2021" name="PeerJ">
        <title>Extensive microbial diversity within the chicken gut microbiome revealed by metagenomics and culture.</title>
        <authorList>
            <person name="Gilroy R."/>
            <person name="Ravi A."/>
            <person name="Getino M."/>
            <person name="Pursley I."/>
            <person name="Horton D.L."/>
            <person name="Alikhan N.F."/>
            <person name="Baker D."/>
            <person name="Gharbi K."/>
            <person name="Hall N."/>
            <person name="Watson M."/>
            <person name="Adriaenssens E.M."/>
            <person name="Foster-Nyarko E."/>
            <person name="Jarju S."/>
            <person name="Secka A."/>
            <person name="Antonio M."/>
            <person name="Oren A."/>
            <person name="Chaudhuri R.R."/>
            <person name="La Ragione R."/>
            <person name="Hildebrand F."/>
            <person name="Pallen M.J."/>
        </authorList>
    </citation>
    <scope>NUCLEOTIDE SEQUENCE</scope>
    <source>
        <strain evidence="9">CHK197-8231</strain>
    </source>
</reference>
<accession>A0A9D1L4F3</accession>
<feature type="coiled-coil region" evidence="7">
    <location>
        <begin position="274"/>
        <end position="301"/>
    </location>
</feature>
<keyword evidence="6" id="KW-0963">Cytoplasm</keyword>
<dbReference type="Pfam" id="PF00472">
    <property type="entry name" value="RF-1"/>
    <property type="match status" value="1"/>
</dbReference>
<reference evidence="9" key="1">
    <citation type="submission" date="2020-10" db="EMBL/GenBank/DDBJ databases">
        <authorList>
            <person name="Gilroy R."/>
        </authorList>
    </citation>
    <scope>NUCLEOTIDE SEQUENCE</scope>
    <source>
        <strain evidence="9">CHK197-8231</strain>
    </source>
</reference>
<keyword evidence="4 6" id="KW-0488">Methylation</keyword>
<dbReference type="Gene3D" id="3.30.160.20">
    <property type="match status" value="1"/>
</dbReference>
<evidence type="ECO:0000256" key="7">
    <source>
        <dbReference type="SAM" id="Coils"/>
    </source>
</evidence>
<feature type="domain" description="Prokaryotic-type class I peptide chain release factors" evidence="8">
    <location>
        <begin position="245"/>
        <end position="261"/>
    </location>
</feature>
<dbReference type="InterPro" id="IPR005139">
    <property type="entry name" value="PCRF"/>
</dbReference>
<evidence type="ECO:0000256" key="1">
    <source>
        <dbReference type="ARBA" id="ARBA00002613"/>
    </source>
</evidence>
<dbReference type="AlphaFoldDB" id="A0A9D1L4F3"/>
<feature type="coiled-coil region" evidence="7">
    <location>
        <begin position="59"/>
        <end position="115"/>
    </location>
</feature>
<evidence type="ECO:0000313" key="9">
    <source>
        <dbReference type="EMBL" id="HIU23002.1"/>
    </source>
</evidence>
<dbReference type="Gene3D" id="3.30.70.1660">
    <property type="match status" value="1"/>
</dbReference>
<keyword evidence="5 6" id="KW-0648">Protein biosynthesis</keyword>
<evidence type="ECO:0000256" key="6">
    <source>
        <dbReference type="HAMAP-Rule" id="MF_00094"/>
    </source>
</evidence>